<feature type="transmembrane region" description="Helical" evidence="6">
    <location>
        <begin position="306"/>
        <end position="329"/>
    </location>
</feature>
<evidence type="ECO:0000256" key="5">
    <source>
        <dbReference type="ARBA" id="ARBA00023136"/>
    </source>
</evidence>
<dbReference type="PANTHER" id="PTHR23513:SF11">
    <property type="entry name" value="STAPHYLOFERRIN A TRANSPORTER"/>
    <property type="match status" value="1"/>
</dbReference>
<comment type="caution">
    <text evidence="8">The sequence shown here is derived from an EMBL/GenBank/DDBJ whole genome shotgun (WGS) entry which is preliminary data.</text>
</comment>
<feature type="transmembrane region" description="Helical" evidence="6">
    <location>
        <begin position="218"/>
        <end position="240"/>
    </location>
</feature>
<dbReference type="EMBL" id="VUOB01000059">
    <property type="protein sequence ID" value="KAA2254824.1"/>
    <property type="molecule type" value="Genomic_DNA"/>
</dbReference>
<organism evidence="8 9">
    <name type="scientific">Solihabitans fulvus</name>
    <dbReference type="NCBI Taxonomy" id="1892852"/>
    <lineage>
        <taxon>Bacteria</taxon>
        <taxon>Bacillati</taxon>
        <taxon>Actinomycetota</taxon>
        <taxon>Actinomycetes</taxon>
        <taxon>Pseudonocardiales</taxon>
        <taxon>Pseudonocardiaceae</taxon>
        <taxon>Solihabitans</taxon>
    </lineage>
</organism>
<evidence type="ECO:0000256" key="4">
    <source>
        <dbReference type="ARBA" id="ARBA00022989"/>
    </source>
</evidence>
<feature type="transmembrane region" description="Helical" evidence="6">
    <location>
        <begin position="170"/>
        <end position="189"/>
    </location>
</feature>
<feature type="transmembrane region" description="Helical" evidence="6">
    <location>
        <begin position="44"/>
        <end position="65"/>
    </location>
</feature>
<keyword evidence="4 6" id="KW-1133">Transmembrane helix</keyword>
<keyword evidence="9" id="KW-1185">Reference proteome</keyword>
<dbReference type="InterPro" id="IPR020846">
    <property type="entry name" value="MFS_dom"/>
</dbReference>
<protein>
    <submittedName>
        <fullName evidence="8">MFS transporter</fullName>
    </submittedName>
</protein>
<dbReference type="RefSeq" id="WP_149853011.1">
    <property type="nucleotide sequence ID" value="NZ_VUOB01000059.1"/>
</dbReference>
<dbReference type="SUPFAM" id="SSF103473">
    <property type="entry name" value="MFS general substrate transporter"/>
    <property type="match status" value="1"/>
</dbReference>
<evidence type="ECO:0000313" key="8">
    <source>
        <dbReference type="EMBL" id="KAA2254824.1"/>
    </source>
</evidence>
<dbReference type="Pfam" id="PF07690">
    <property type="entry name" value="MFS_1"/>
    <property type="match status" value="1"/>
</dbReference>
<gene>
    <name evidence="8" type="ORF">F0L68_28980</name>
</gene>
<feature type="transmembrane region" description="Helical" evidence="6">
    <location>
        <begin position="252"/>
        <end position="271"/>
    </location>
</feature>
<feature type="domain" description="Major facilitator superfamily (MFS) profile" evidence="7">
    <location>
        <begin position="11"/>
        <end position="394"/>
    </location>
</feature>
<dbReference type="OrthoDB" id="4528313at2"/>
<dbReference type="InterPro" id="IPR011701">
    <property type="entry name" value="MFS"/>
</dbReference>
<dbReference type="Proteomes" id="UP000323454">
    <property type="component" value="Unassembled WGS sequence"/>
</dbReference>
<keyword evidence="2" id="KW-1003">Cell membrane</keyword>
<evidence type="ECO:0000256" key="2">
    <source>
        <dbReference type="ARBA" id="ARBA00022475"/>
    </source>
</evidence>
<feature type="transmembrane region" description="Helical" evidence="6">
    <location>
        <begin position="12"/>
        <end position="38"/>
    </location>
</feature>
<accession>A0A5B2WV95</accession>
<feature type="transmembrane region" description="Helical" evidence="6">
    <location>
        <begin position="369"/>
        <end position="389"/>
    </location>
</feature>
<reference evidence="8 9" key="1">
    <citation type="submission" date="2019-09" db="EMBL/GenBank/DDBJ databases">
        <title>Goodfellowia gen. nov., a new genus of the Pseudonocardineae related to Actinoalloteichus, containing Goodfellowia coeruleoviolacea gen. nov., comb. nov. gen. nov., comb. nov.</title>
        <authorList>
            <person name="Labeda D."/>
        </authorList>
    </citation>
    <scope>NUCLEOTIDE SEQUENCE [LARGE SCALE GENOMIC DNA]</scope>
    <source>
        <strain evidence="8 9">AN110305</strain>
    </source>
</reference>
<feature type="transmembrane region" description="Helical" evidence="6">
    <location>
        <begin position="103"/>
        <end position="128"/>
    </location>
</feature>
<dbReference type="PRINTS" id="PR01988">
    <property type="entry name" value="EXPORTERBACE"/>
</dbReference>
<dbReference type="PROSITE" id="PS50850">
    <property type="entry name" value="MFS"/>
    <property type="match status" value="1"/>
</dbReference>
<evidence type="ECO:0000313" key="9">
    <source>
        <dbReference type="Proteomes" id="UP000323454"/>
    </source>
</evidence>
<dbReference type="InterPro" id="IPR022324">
    <property type="entry name" value="Bacilysin_exporter_BacE_put"/>
</dbReference>
<evidence type="ECO:0000256" key="3">
    <source>
        <dbReference type="ARBA" id="ARBA00022692"/>
    </source>
</evidence>
<dbReference type="PANTHER" id="PTHR23513">
    <property type="entry name" value="INTEGRAL MEMBRANE EFFLUX PROTEIN-RELATED"/>
    <property type="match status" value="1"/>
</dbReference>
<keyword evidence="3 6" id="KW-0812">Transmembrane</keyword>
<dbReference type="AlphaFoldDB" id="A0A5B2WV95"/>
<dbReference type="InterPro" id="IPR036259">
    <property type="entry name" value="MFS_trans_sf"/>
</dbReference>
<evidence type="ECO:0000256" key="1">
    <source>
        <dbReference type="ARBA" id="ARBA00004651"/>
    </source>
</evidence>
<evidence type="ECO:0000256" key="6">
    <source>
        <dbReference type="SAM" id="Phobius"/>
    </source>
</evidence>
<name>A0A5B2WV95_9PSEU</name>
<dbReference type="Gene3D" id="1.20.1250.20">
    <property type="entry name" value="MFS general substrate transporter like domains"/>
    <property type="match status" value="1"/>
</dbReference>
<reference evidence="8 9" key="2">
    <citation type="submission" date="2019-09" db="EMBL/GenBank/DDBJ databases">
        <authorList>
            <person name="Jin C."/>
        </authorList>
    </citation>
    <scope>NUCLEOTIDE SEQUENCE [LARGE SCALE GENOMIC DNA]</scope>
    <source>
        <strain evidence="8 9">AN110305</strain>
    </source>
</reference>
<dbReference type="GO" id="GO:0005886">
    <property type="term" value="C:plasma membrane"/>
    <property type="evidence" value="ECO:0007669"/>
    <property type="project" value="UniProtKB-SubCell"/>
</dbReference>
<proteinExistence type="predicted"/>
<sequence length="408" mass="41294">MSAFAPLAHRPFRLLLSARLVSGLGSAVAPIAVAFAVLDLTGSSLDLGVVLAARTVPTLLLLLFGGIIADRLPRHRVLVVAGVVSVASQGLAATMLLTHTATVTTLALIEAVNGAAGAFTMPALEGLFAQVVPAELRRGANALFSLGGSGVRIGGAALGGIVVAAVGSGWAIAFDAATFGAAAVLFAALRIPAGDRISGGTMLADLREGWTEFASRQWLWVVVLGFGALNMVTAGAWNTLGPTIADGSFGRGWWGLLLAADTAGMLIGTAAMMRFDPARPMRAGIIGTITTAPLLALLGLVPNPPTLLVCSVLAGVGMGVFSVVWQTALQQHVPEDKLSRVFSYDMLGSFIAMPVGQLGAGFLATRFGAAEVVVGGGVVCLLATLGMLASPSVRGLGRGVPEPAVAAS</sequence>
<feature type="transmembrane region" description="Helical" evidence="6">
    <location>
        <begin position="140"/>
        <end position="164"/>
    </location>
</feature>
<dbReference type="CDD" id="cd06173">
    <property type="entry name" value="MFS_MefA_like"/>
    <property type="match status" value="1"/>
</dbReference>
<feature type="transmembrane region" description="Helical" evidence="6">
    <location>
        <begin position="283"/>
        <end position="300"/>
    </location>
</feature>
<keyword evidence="5 6" id="KW-0472">Membrane</keyword>
<comment type="subcellular location">
    <subcellularLocation>
        <location evidence="1">Cell membrane</location>
        <topology evidence="1">Multi-pass membrane protein</topology>
    </subcellularLocation>
</comment>
<dbReference type="GO" id="GO:0022857">
    <property type="term" value="F:transmembrane transporter activity"/>
    <property type="evidence" value="ECO:0007669"/>
    <property type="project" value="InterPro"/>
</dbReference>
<feature type="transmembrane region" description="Helical" evidence="6">
    <location>
        <begin position="341"/>
        <end position="363"/>
    </location>
</feature>
<feature type="transmembrane region" description="Helical" evidence="6">
    <location>
        <begin position="77"/>
        <end position="97"/>
    </location>
</feature>
<evidence type="ECO:0000259" key="7">
    <source>
        <dbReference type="PROSITE" id="PS50850"/>
    </source>
</evidence>